<keyword evidence="2 10" id="KW-0210">Decarboxylase</keyword>
<dbReference type="SUPFAM" id="SSF56276">
    <property type="entry name" value="S-adenosylmethionine decarboxylase"/>
    <property type="match status" value="1"/>
</dbReference>
<keyword evidence="3 10" id="KW-0068">Autocatalytic cleavage</keyword>
<dbReference type="EMBL" id="JBHLZU010000036">
    <property type="protein sequence ID" value="MFB9909563.1"/>
    <property type="molecule type" value="Genomic_DNA"/>
</dbReference>
<feature type="chain" id="PRO_5044903144" description="S-adenosylmethionine decarboxylase alpha chain" evidence="10">
    <location>
        <begin position="78"/>
        <end position="143"/>
    </location>
</feature>
<comment type="similarity">
    <text evidence="10">Belongs to the prokaryotic AdoMetDC family. Type 1 subfamily.</text>
</comment>
<evidence type="ECO:0000256" key="8">
    <source>
        <dbReference type="ARBA" id="ARBA00023270"/>
    </source>
</evidence>
<keyword evidence="7 10" id="KW-0456">Lyase</keyword>
<evidence type="ECO:0000256" key="2">
    <source>
        <dbReference type="ARBA" id="ARBA00022793"/>
    </source>
</evidence>
<evidence type="ECO:0000313" key="11">
    <source>
        <dbReference type="EMBL" id="MFB9909563.1"/>
    </source>
</evidence>
<dbReference type="HAMAP" id="MF_00464">
    <property type="entry name" value="AdoMetDC_1"/>
    <property type="match status" value="1"/>
</dbReference>
<sequence length="143" mass="15184">MSTASGPVQTQTPVVGLFTGQHVLAELDGIDAALLDDELFLRRTLEHVLDQAGATVCDVVSKQFDPQGVTVLALLSESHASIHTYPEIGALFVDVFTCGDRAQPELAVRLLAEALGTTAVQSKTIHRGGERAVAGASMTWETR</sequence>
<protein>
    <recommendedName>
        <fullName evidence="10">S-adenosylmethionine decarboxylase proenzyme</fullName>
        <shortName evidence="10">AdoMetDC</shortName>
        <shortName evidence="10">SAMDC</shortName>
        <ecNumber evidence="10">4.1.1.50</ecNumber>
    </recommendedName>
    <component>
        <recommendedName>
            <fullName evidence="10">S-adenosylmethionine decarboxylase beta chain</fullName>
        </recommendedName>
    </component>
    <component>
        <recommendedName>
            <fullName evidence="10">S-adenosylmethionine decarboxylase alpha chain</fullName>
        </recommendedName>
    </component>
</protein>
<dbReference type="InterPro" id="IPR003826">
    <property type="entry name" value="AdoMetDC_fam_prok"/>
</dbReference>
<feature type="chain" id="PRO_5044903145" description="S-adenosylmethionine decarboxylase beta chain" evidence="10">
    <location>
        <begin position="1"/>
        <end position="77"/>
    </location>
</feature>
<dbReference type="Proteomes" id="UP001589693">
    <property type="component" value="Unassembled WGS sequence"/>
</dbReference>
<keyword evidence="1 10" id="KW-0949">S-adenosyl-L-methionine</keyword>
<comment type="subunit">
    <text evidence="10">Heterotetramer of two alpha and two beta chains arranged as a dimer of alpha/beta heterodimers.</text>
</comment>
<comment type="catalytic activity">
    <reaction evidence="10">
        <text>S-adenosyl-L-methionine + H(+) = S-adenosyl 3-(methylsulfanyl)propylamine + CO2</text>
        <dbReference type="Rhea" id="RHEA:15981"/>
        <dbReference type="ChEBI" id="CHEBI:15378"/>
        <dbReference type="ChEBI" id="CHEBI:16526"/>
        <dbReference type="ChEBI" id="CHEBI:57443"/>
        <dbReference type="ChEBI" id="CHEBI:59789"/>
        <dbReference type="EC" id="4.1.1.50"/>
    </reaction>
</comment>
<evidence type="ECO:0000256" key="7">
    <source>
        <dbReference type="ARBA" id="ARBA00023239"/>
    </source>
</evidence>
<comment type="caution">
    <text evidence="11">The sequence shown here is derived from an EMBL/GenBank/DDBJ whole genome shotgun (WGS) entry which is preliminary data.</text>
</comment>
<evidence type="ECO:0000256" key="10">
    <source>
        <dbReference type="HAMAP-Rule" id="MF_00464"/>
    </source>
</evidence>
<feature type="active site" description="Proton donor; for catalytic activity" evidence="10">
    <location>
        <position position="98"/>
    </location>
</feature>
<comment type="function">
    <text evidence="10">Catalyzes the decarboxylation of S-adenosylmethionine to S-adenosylmethioninamine (dcAdoMet), the propylamine donor required for the synthesis of the polyamines spermine and spermidine from the diamine putrescine.</text>
</comment>
<dbReference type="PANTHER" id="PTHR33866">
    <property type="entry name" value="S-ADENOSYLMETHIONINE DECARBOXYLASE PROENZYME"/>
    <property type="match status" value="1"/>
</dbReference>
<evidence type="ECO:0000313" key="12">
    <source>
        <dbReference type="Proteomes" id="UP001589693"/>
    </source>
</evidence>
<dbReference type="RefSeq" id="WP_377862470.1">
    <property type="nucleotide sequence ID" value="NZ_JBHLZU010000036.1"/>
</dbReference>
<feature type="site" description="Cleavage (non-hydrolytic); by autolysis" evidence="10">
    <location>
        <begin position="77"/>
        <end position="78"/>
    </location>
</feature>
<dbReference type="NCBIfam" id="TIGR03330">
    <property type="entry name" value="SAM_DCase_Bsu"/>
    <property type="match status" value="1"/>
</dbReference>
<keyword evidence="8 10" id="KW-0704">Schiff base</keyword>
<comment type="PTM">
    <text evidence="10">Is synthesized initially as an inactive proenzyme. Formation of the active enzyme involves a self-maturation process in which the active site pyruvoyl group is generated from an internal serine residue via an autocatalytic post-translational modification. Two non-identical subunits are generated from the proenzyme in this reaction, and the pyruvate is formed at the N-terminus of the alpha chain, which is derived from the carboxyl end of the proenzyme. The post-translation cleavage follows an unusual pathway, termed non-hydrolytic serinolysis, in which the side chain hydroxyl group of the serine supplies its oxygen atom to form the C-terminus of the beta chain, while the remainder of the serine residue undergoes an oxidative deamination to produce ammonia and the pyruvoyl group blocking the N-terminus of the alpha chain.</text>
</comment>
<accession>A0ABV6A8R0</accession>
<evidence type="ECO:0000256" key="6">
    <source>
        <dbReference type="ARBA" id="ARBA00023145"/>
    </source>
</evidence>
<keyword evidence="4 10" id="KW-0745">Spermidine biosynthesis</keyword>
<keyword evidence="12" id="KW-1185">Reference proteome</keyword>
<reference evidence="11 12" key="1">
    <citation type="submission" date="2024-09" db="EMBL/GenBank/DDBJ databases">
        <authorList>
            <person name="Sun Q."/>
            <person name="Mori K."/>
        </authorList>
    </citation>
    <scope>NUCLEOTIDE SEQUENCE [LARGE SCALE GENOMIC DNA]</scope>
    <source>
        <strain evidence="11 12">TBRC 7907</strain>
    </source>
</reference>
<evidence type="ECO:0000256" key="3">
    <source>
        <dbReference type="ARBA" id="ARBA00022813"/>
    </source>
</evidence>
<name>A0ABV6A8R0_9PSEU</name>
<evidence type="ECO:0000256" key="4">
    <source>
        <dbReference type="ARBA" id="ARBA00023066"/>
    </source>
</evidence>
<dbReference type="GO" id="GO:0004014">
    <property type="term" value="F:adenosylmethionine decarboxylase activity"/>
    <property type="evidence" value="ECO:0007669"/>
    <property type="project" value="UniProtKB-EC"/>
</dbReference>
<feature type="active site" description="Schiff-base intermediate with substrate; via pyruvic acid" evidence="10">
    <location>
        <position position="78"/>
    </location>
</feature>
<keyword evidence="5 10" id="KW-0620">Polyamine biosynthesis</keyword>
<keyword evidence="9 10" id="KW-0670">Pyruvate</keyword>
<feature type="active site" description="Proton acceptor; for processing activity" evidence="10">
    <location>
        <position position="83"/>
    </location>
</feature>
<evidence type="ECO:0000256" key="9">
    <source>
        <dbReference type="ARBA" id="ARBA00023317"/>
    </source>
</evidence>
<dbReference type="PANTHER" id="PTHR33866:SF2">
    <property type="entry name" value="S-ADENOSYLMETHIONINE DECARBOXYLASE PROENZYME"/>
    <property type="match status" value="1"/>
</dbReference>
<evidence type="ECO:0000256" key="5">
    <source>
        <dbReference type="ARBA" id="ARBA00023115"/>
    </source>
</evidence>
<organism evidence="11 12">
    <name type="scientific">Allokutzneria oryzae</name>
    <dbReference type="NCBI Taxonomy" id="1378989"/>
    <lineage>
        <taxon>Bacteria</taxon>
        <taxon>Bacillati</taxon>
        <taxon>Actinomycetota</taxon>
        <taxon>Actinomycetes</taxon>
        <taxon>Pseudonocardiales</taxon>
        <taxon>Pseudonocardiaceae</taxon>
        <taxon>Allokutzneria</taxon>
    </lineage>
</organism>
<dbReference type="Gene3D" id="3.60.90.10">
    <property type="entry name" value="S-adenosylmethionine decarboxylase"/>
    <property type="match status" value="1"/>
</dbReference>
<comment type="pathway">
    <text evidence="10">Amine and polyamine biosynthesis; S-adenosylmethioninamine biosynthesis; S-adenosylmethioninamine from S-adenosyl-L-methionine: step 1/1.</text>
</comment>
<comment type="cofactor">
    <cofactor evidence="10">
        <name>pyruvate</name>
        <dbReference type="ChEBI" id="CHEBI:15361"/>
    </cofactor>
    <text evidence="10">Binds 1 pyruvoyl group covalently per subunit.</text>
</comment>
<dbReference type="Pfam" id="PF02675">
    <property type="entry name" value="AdoMet_dc"/>
    <property type="match status" value="1"/>
</dbReference>
<dbReference type="InterPro" id="IPR017716">
    <property type="entry name" value="S-AdoMet_deCOase_pro-enz"/>
</dbReference>
<proteinExistence type="inferred from homology"/>
<evidence type="ECO:0000256" key="1">
    <source>
        <dbReference type="ARBA" id="ARBA00022691"/>
    </source>
</evidence>
<dbReference type="InterPro" id="IPR016067">
    <property type="entry name" value="S-AdoMet_deCO2ase_core"/>
</dbReference>
<gene>
    <name evidence="11" type="primary">speD</name>
    <name evidence="10" type="synonym">speH</name>
    <name evidence="11" type="ORF">ACFFQA_36990</name>
</gene>
<keyword evidence="6 10" id="KW-0865">Zymogen</keyword>
<feature type="modified residue" description="Pyruvic acid (Ser); by autocatalysis" evidence="10">
    <location>
        <position position="78"/>
    </location>
</feature>
<dbReference type="EC" id="4.1.1.50" evidence="10"/>